<gene>
    <name evidence="1" type="ORF">C6P37_12635</name>
</gene>
<dbReference type="Proteomes" id="UP000257014">
    <property type="component" value="Unassembled WGS sequence"/>
</dbReference>
<proteinExistence type="predicted"/>
<accession>A0A3E0K1L8</accession>
<dbReference type="GO" id="GO:0009234">
    <property type="term" value="P:menaquinone biosynthetic process"/>
    <property type="evidence" value="ECO:0007669"/>
    <property type="project" value="InterPro"/>
</dbReference>
<reference evidence="1 2" key="1">
    <citation type="submission" date="2018-03" db="EMBL/GenBank/DDBJ databases">
        <authorList>
            <person name="Keele B.F."/>
        </authorList>
    </citation>
    <scope>NUCLEOTIDE SEQUENCE [LARGE SCALE GENOMIC DNA]</scope>
    <source>
        <strain evidence="1">ZCTH4_d</strain>
    </source>
</reference>
<comment type="caution">
    <text evidence="1">The sequence shown here is derived from an EMBL/GenBank/DDBJ whole genome shotgun (WGS) entry which is preliminary data.</text>
</comment>
<sequence length="286" mass="33046">MMPGNGEKFPGPGKEMSKIYDKIYIILFGEVLRRCGDGMTENRIELLKQKIRDAFHHSYLSEQIGSIPLDDRKILFLSSLMDKTGLPGDEKEKYIVASMLVQIALDAHEHVSGDSRNPLVKWQQLTVLAGDFYSALFYQMLSRIPNIPLINAMAGCVKSVNEAKVSIYSRDFSGVEDFFKKMEFVETALFQRLARFFGLEEWRELARTWLFFNKLQKERDLFSRFLRHSVKPSRGGTDHQEEKENERIIDGYIRKYKAGLETAVKNMSGLDERMRSEIISQLQVQV</sequence>
<evidence type="ECO:0000313" key="1">
    <source>
        <dbReference type="EMBL" id="REJ26909.1"/>
    </source>
</evidence>
<organism evidence="1 2">
    <name type="scientific">Caldibacillus debilis</name>
    <dbReference type="NCBI Taxonomy" id="301148"/>
    <lineage>
        <taxon>Bacteria</taxon>
        <taxon>Bacillati</taxon>
        <taxon>Bacillota</taxon>
        <taxon>Bacilli</taxon>
        <taxon>Bacillales</taxon>
        <taxon>Bacillaceae</taxon>
        <taxon>Caldibacillus</taxon>
    </lineage>
</organism>
<dbReference type="Gene3D" id="1.20.120.1450">
    <property type="match status" value="1"/>
</dbReference>
<name>A0A3E0K1L8_9BACI</name>
<dbReference type="EMBL" id="QEWE01000023">
    <property type="protein sequence ID" value="REJ26909.1"/>
    <property type="molecule type" value="Genomic_DNA"/>
</dbReference>
<protein>
    <recommendedName>
        <fullName evidence="3">Heptaprenyl diphosphate synthase</fullName>
    </recommendedName>
</protein>
<dbReference type="Pfam" id="PF07307">
    <property type="entry name" value="HEPPP_synt_1"/>
    <property type="match status" value="1"/>
</dbReference>
<evidence type="ECO:0000313" key="2">
    <source>
        <dbReference type="Proteomes" id="UP000257014"/>
    </source>
</evidence>
<dbReference type="InterPro" id="IPR009920">
    <property type="entry name" value="HEPPP_synth_su1"/>
</dbReference>
<dbReference type="AlphaFoldDB" id="A0A3E0K1L8"/>
<evidence type="ECO:0008006" key="3">
    <source>
        <dbReference type="Google" id="ProtNLM"/>
    </source>
</evidence>